<proteinExistence type="predicted"/>
<dbReference type="OrthoDB" id="1000646at2759"/>
<protein>
    <submittedName>
        <fullName evidence="3">Uncharacterized mitochondrial protein AtMg00820-like</fullName>
    </submittedName>
</protein>
<reference evidence="2" key="1">
    <citation type="journal article" date="2020" name="Nat. Genet.">
        <title>Genomic diversifications of five Gossypium allopolyploid species and their impact on cotton improvement.</title>
        <authorList>
            <person name="Chen Z.J."/>
            <person name="Sreedasyam A."/>
            <person name="Ando A."/>
            <person name="Song Q."/>
            <person name="De Santiago L.M."/>
            <person name="Hulse-Kemp A.M."/>
            <person name="Ding M."/>
            <person name="Ye W."/>
            <person name="Kirkbride R.C."/>
            <person name="Jenkins J."/>
            <person name="Plott C."/>
            <person name="Lovell J."/>
            <person name="Lin Y.M."/>
            <person name="Vaughn R."/>
            <person name="Liu B."/>
            <person name="Simpson S."/>
            <person name="Scheffler B.E."/>
            <person name="Wen L."/>
            <person name="Saski C.A."/>
            <person name="Grover C.E."/>
            <person name="Hu G."/>
            <person name="Conover J.L."/>
            <person name="Carlson J.W."/>
            <person name="Shu S."/>
            <person name="Boston L.B."/>
            <person name="Williams M."/>
            <person name="Peterson D.G."/>
            <person name="McGee K."/>
            <person name="Jones D.C."/>
            <person name="Wendel J.F."/>
            <person name="Stelly D.M."/>
            <person name="Grimwood J."/>
            <person name="Schmutz J."/>
        </authorList>
    </citation>
    <scope>NUCLEOTIDE SEQUENCE [LARGE SCALE GENOMIC DNA]</scope>
    <source>
        <strain evidence="2">cv. TM-1</strain>
    </source>
</reference>
<dbReference type="RefSeq" id="XP_016709230.1">
    <property type="nucleotide sequence ID" value="XM_016853741.1"/>
</dbReference>
<evidence type="ECO:0000259" key="1">
    <source>
        <dbReference type="Pfam" id="PF07727"/>
    </source>
</evidence>
<keyword evidence="2" id="KW-1185">Reference proteome</keyword>
<name>A0A1U8L3K7_GOSHI</name>
<reference evidence="3" key="2">
    <citation type="submission" date="2025-08" db="UniProtKB">
        <authorList>
            <consortium name="RefSeq"/>
        </authorList>
    </citation>
    <scope>IDENTIFICATION</scope>
</reference>
<dbReference type="Proteomes" id="UP000818029">
    <property type="component" value="Chromosome A11"/>
</dbReference>
<sequence length="149" mass="16869">MITQLKTGIFKPKALSVEAVDYEPRTIEEALTDPAWKLAVQVEFDALMANSIWELISLPYGRKVIGCKWLFKVKKNPDGTIALRKARLVAKRCSQVPDYDFKETFIPVVKPATIRTILSIVVSHGWQICQVDINNAFLNGDLTDEVFMQ</sequence>
<dbReference type="STRING" id="3635.A0A1U8L3K7"/>
<accession>A0A1U8L3K7</accession>
<organism evidence="2 3">
    <name type="scientific">Gossypium hirsutum</name>
    <name type="common">Upland cotton</name>
    <name type="synonym">Gossypium mexicanum</name>
    <dbReference type="NCBI Taxonomy" id="3635"/>
    <lineage>
        <taxon>Eukaryota</taxon>
        <taxon>Viridiplantae</taxon>
        <taxon>Streptophyta</taxon>
        <taxon>Embryophyta</taxon>
        <taxon>Tracheophyta</taxon>
        <taxon>Spermatophyta</taxon>
        <taxon>Magnoliopsida</taxon>
        <taxon>eudicotyledons</taxon>
        <taxon>Gunneridae</taxon>
        <taxon>Pentapetalae</taxon>
        <taxon>rosids</taxon>
        <taxon>malvids</taxon>
        <taxon>Malvales</taxon>
        <taxon>Malvaceae</taxon>
        <taxon>Malvoideae</taxon>
        <taxon>Gossypium</taxon>
    </lineage>
</organism>
<gene>
    <name evidence="3" type="primary">LOC107923553</name>
</gene>
<dbReference type="InterPro" id="IPR013103">
    <property type="entry name" value="RVT_2"/>
</dbReference>
<dbReference type="GeneID" id="107923553"/>
<feature type="domain" description="Reverse transcriptase Ty1/copia-type" evidence="1">
    <location>
        <begin position="50"/>
        <end position="148"/>
    </location>
</feature>
<dbReference type="KEGG" id="ghi:107923553"/>
<dbReference type="AlphaFoldDB" id="A0A1U8L3K7"/>
<evidence type="ECO:0000313" key="2">
    <source>
        <dbReference type="Proteomes" id="UP000818029"/>
    </source>
</evidence>
<dbReference type="PaxDb" id="3635-A0A1U8L3K7"/>
<evidence type="ECO:0000313" key="3">
    <source>
        <dbReference type="RefSeq" id="XP_016709230.1"/>
    </source>
</evidence>
<dbReference type="Pfam" id="PF07727">
    <property type="entry name" value="RVT_2"/>
    <property type="match status" value="1"/>
</dbReference>